<dbReference type="InterPro" id="IPR000374">
    <property type="entry name" value="PC_trans"/>
</dbReference>
<dbReference type="AlphaFoldDB" id="A0A7S2AJI9"/>
<feature type="transmembrane region" description="Helical" evidence="17">
    <location>
        <begin position="217"/>
        <end position="235"/>
    </location>
</feature>
<dbReference type="GO" id="GO:0005789">
    <property type="term" value="C:endoplasmic reticulum membrane"/>
    <property type="evidence" value="ECO:0007669"/>
    <property type="project" value="TreeGrafter"/>
</dbReference>
<evidence type="ECO:0000256" key="3">
    <source>
        <dbReference type="ARBA" id="ARBA00005119"/>
    </source>
</evidence>
<reference evidence="18" key="1">
    <citation type="submission" date="2021-01" db="EMBL/GenBank/DDBJ databases">
        <authorList>
            <person name="Corre E."/>
            <person name="Pelletier E."/>
            <person name="Niang G."/>
            <person name="Scheremetjew M."/>
            <person name="Finn R."/>
            <person name="Kale V."/>
            <person name="Holt S."/>
            <person name="Cochrane G."/>
            <person name="Meng A."/>
            <person name="Brown T."/>
            <person name="Cohen L."/>
        </authorList>
    </citation>
    <scope>NUCLEOTIDE SEQUENCE</scope>
    <source>
        <strain evidence="18">CCMP1381</strain>
    </source>
</reference>
<feature type="transmembrane region" description="Helical" evidence="17">
    <location>
        <begin position="69"/>
        <end position="87"/>
    </location>
</feature>
<evidence type="ECO:0000256" key="13">
    <source>
        <dbReference type="ARBA" id="ARBA00023136"/>
    </source>
</evidence>
<evidence type="ECO:0000256" key="12">
    <source>
        <dbReference type="ARBA" id="ARBA00023098"/>
    </source>
</evidence>
<gene>
    <name evidence="18" type="ORF">DSPE1174_LOCUS233</name>
</gene>
<evidence type="ECO:0000256" key="1">
    <source>
        <dbReference type="ARBA" id="ARBA00001698"/>
    </source>
</evidence>
<keyword evidence="10 16" id="KW-0548">Nucleotidyltransferase</keyword>
<evidence type="ECO:0000256" key="6">
    <source>
        <dbReference type="ARBA" id="ARBA00012487"/>
    </source>
</evidence>
<protein>
    <recommendedName>
        <fullName evidence="6 16">Phosphatidate cytidylyltransferase</fullName>
        <ecNumber evidence="6 16">2.7.7.41</ecNumber>
    </recommendedName>
</protein>
<keyword evidence="11 17" id="KW-1133">Transmembrane helix</keyword>
<evidence type="ECO:0000256" key="15">
    <source>
        <dbReference type="ARBA" id="ARBA00023264"/>
    </source>
</evidence>
<dbReference type="EC" id="2.7.7.41" evidence="6 16"/>
<keyword evidence="12" id="KW-0443">Lipid metabolism</keyword>
<keyword evidence="14" id="KW-0594">Phospholipid biosynthesis</keyword>
<evidence type="ECO:0000256" key="10">
    <source>
        <dbReference type="ARBA" id="ARBA00022695"/>
    </source>
</evidence>
<feature type="transmembrane region" description="Helical" evidence="17">
    <location>
        <begin position="37"/>
        <end position="57"/>
    </location>
</feature>
<comment type="catalytic activity">
    <reaction evidence="1 16">
        <text>a 1,2-diacyl-sn-glycero-3-phosphate + CTP + H(+) = a CDP-1,2-diacyl-sn-glycerol + diphosphate</text>
        <dbReference type="Rhea" id="RHEA:16229"/>
        <dbReference type="ChEBI" id="CHEBI:15378"/>
        <dbReference type="ChEBI" id="CHEBI:33019"/>
        <dbReference type="ChEBI" id="CHEBI:37563"/>
        <dbReference type="ChEBI" id="CHEBI:58332"/>
        <dbReference type="ChEBI" id="CHEBI:58608"/>
        <dbReference type="EC" id="2.7.7.41"/>
    </reaction>
</comment>
<evidence type="ECO:0000313" key="18">
    <source>
        <dbReference type="EMBL" id="CAD9368746.1"/>
    </source>
</evidence>
<organism evidence="18">
    <name type="scientific">Octactis speculum</name>
    <dbReference type="NCBI Taxonomy" id="3111310"/>
    <lineage>
        <taxon>Eukaryota</taxon>
        <taxon>Sar</taxon>
        <taxon>Stramenopiles</taxon>
        <taxon>Ochrophyta</taxon>
        <taxon>Dictyochophyceae</taxon>
        <taxon>Dictyochales</taxon>
        <taxon>Dictyochaceae</taxon>
        <taxon>Octactis</taxon>
    </lineage>
</organism>
<name>A0A7S2AJI9_9STRA</name>
<keyword evidence="7" id="KW-0444">Lipid biosynthesis</keyword>
<feature type="transmembrane region" description="Helical" evidence="17">
    <location>
        <begin position="121"/>
        <end position="139"/>
    </location>
</feature>
<evidence type="ECO:0000256" key="5">
    <source>
        <dbReference type="ARBA" id="ARBA00010185"/>
    </source>
</evidence>
<dbReference type="UniPathway" id="UPA00557">
    <property type="reaction ID" value="UER00614"/>
</dbReference>
<dbReference type="PROSITE" id="PS01315">
    <property type="entry name" value="CDS"/>
    <property type="match status" value="1"/>
</dbReference>
<keyword evidence="9 16" id="KW-0812">Transmembrane</keyword>
<keyword evidence="8 16" id="KW-0808">Transferase</keyword>
<dbReference type="EMBL" id="HBGS01000438">
    <property type="protein sequence ID" value="CAD9368746.1"/>
    <property type="molecule type" value="Transcribed_RNA"/>
</dbReference>
<comment type="pathway">
    <text evidence="3 16">Phospholipid metabolism; CDP-diacylglycerol biosynthesis; CDP-diacylglycerol from sn-glycerol 3-phosphate: step 3/3.</text>
</comment>
<evidence type="ECO:0000256" key="16">
    <source>
        <dbReference type="RuleBase" id="RU003938"/>
    </source>
</evidence>
<dbReference type="PANTHER" id="PTHR13773">
    <property type="entry name" value="PHOSPHATIDATE CYTIDYLYLTRANSFERASE"/>
    <property type="match status" value="1"/>
</dbReference>
<comment type="similarity">
    <text evidence="5 16">Belongs to the CDS family.</text>
</comment>
<evidence type="ECO:0000256" key="4">
    <source>
        <dbReference type="ARBA" id="ARBA00005189"/>
    </source>
</evidence>
<evidence type="ECO:0000256" key="7">
    <source>
        <dbReference type="ARBA" id="ARBA00022516"/>
    </source>
</evidence>
<dbReference type="GO" id="GO:0004605">
    <property type="term" value="F:phosphatidate cytidylyltransferase activity"/>
    <property type="evidence" value="ECO:0007669"/>
    <property type="project" value="UniProtKB-EC"/>
</dbReference>
<dbReference type="GO" id="GO:0016024">
    <property type="term" value="P:CDP-diacylglycerol biosynthetic process"/>
    <property type="evidence" value="ECO:0007669"/>
    <property type="project" value="UniProtKB-UniPathway"/>
</dbReference>
<evidence type="ECO:0000256" key="17">
    <source>
        <dbReference type="SAM" id="Phobius"/>
    </source>
</evidence>
<feature type="transmembrane region" description="Helical" evidence="17">
    <location>
        <begin position="176"/>
        <end position="196"/>
    </location>
</feature>
<dbReference type="Pfam" id="PF01148">
    <property type="entry name" value="CTP_transf_1"/>
    <property type="match status" value="1"/>
</dbReference>
<comment type="subcellular location">
    <subcellularLocation>
        <location evidence="2">Membrane</location>
        <topology evidence="2">Multi-pass membrane protein</topology>
    </subcellularLocation>
</comment>
<dbReference type="InterPro" id="IPR016720">
    <property type="entry name" value="PC_Trfase_euk"/>
</dbReference>
<evidence type="ECO:0000256" key="2">
    <source>
        <dbReference type="ARBA" id="ARBA00004141"/>
    </source>
</evidence>
<keyword evidence="13 17" id="KW-0472">Membrane</keyword>
<feature type="transmembrane region" description="Helical" evidence="17">
    <location>
        <begin position="280"/>
        <end position="300"/>
    </location>
</feature>
<comment type="pathway">
    <text evidence="4">Lipid metabolism.</text>
</comment>
<accession>A0A7S2AJI9</accession>
<proteinExistence type="inferred from homology"/>
<evidence type="ECO:0000256" key="9">
    <source>
        <dbReference type="ARBA" id="ARBA00022692"/>
    </source>
</evidence>
<feature type="transmembrane region" description="Helical" evidence="17">
    <location>
        <begin position="12"/>
        <end position="31"/>
    </location>
</feature>
<evidence type="ECO:0000256" key="8">
    <source>
        <dbReference type="ARBA" id="ARBA00022679"/>
    </source>
</evidence>
<evidence type="ECO:0000256" key="11">
    <source>
        <dbReference type="ARBA" id="ARBA00022989"/>
    </source>
</evidence>
<keyword evidence="15" id="KW-1208">Phospholipid metabolism</keyword>
<feature type="transmembrane region" description="Helical" evidence="17">
    <location>
        <begin position="151"/>
        <end position="170"/>
    </location>
</feature>
<evidence type="ECO:0000256" key="14">
    <source>
        <dbReference type="ARBA" id="ARBA00023209"/>
    </source>
</evidence>
<sequence length="380" mass="42448">MKSSETKLRKFLTRSAAAVAMVAALSGVVIFGGALGVSVMLIFITFAIFRELVAVGYSEANGKKKLPWYRSLQWAWFFTSLCAAYISDFFKAPMFLNDYFGDIIPSYLSIVSLHKFSHYKYLILLLMYAFCLMGTVLSLRNGHISVQLHILSFTVLALSIFVIPLKMAIFNVFTGIFWFVFPLLLVAVNDTFAYLFGMSLGRRLIKGTFLRISPNKTWEGFLGGGAATLLAGWYLPLWLGSMSWLTCSYLDLKKFGPENCQPMELFWGCSSSGGAVEVQYHGLFLAFMASTIAPFGGFFASAIKRAYGYKDFASFIPGHGGFMDRLDCQILMALCTWVHLKTFVVGQSPVDQVMNSLYSMDANERDAVLENLLSMKSWKS</sequence>
<dbReference type="PANTHER" id="PTHR13773:SF8">
    <property type="entry name" value="PHOSPHATIDATE CYTIDYLYLTRANSFERASE, PHOTORECEPTOR-SPECIFIC"/>
    <property type="match status" value="1"/>
</dbReference>